<organism evidence="2 3">
    <name type="scientific">Caballeronia pedi</name>
    <dbReference type="NCBI Taxonomy" id="1777141"/>
    <lineage>
        <taxon>Bacteria</taxon>
        <taxon>Pseudomonadati</taxon>
        <taxon>Pseudomonadota</taxon>
        <taxon>Betaproteobacteria</taxon>
        <taxon>Burkholderiales</taxon>
        <taxon>Burkholderiaceae</taxon>
        <taxon>Caballeronia</taxon>
    </lineage>
</organism>
<reference evidence="2" key="1">
    <citation type="submission" date="2016-01" db="EMBL/GenBank/DDBJ databases">
        <authorList>
            <person name="Peeters C."/>
        </authorList>
    </citation>
    <scope>NUCLEOTIDE SEQUENCE [LARGE SCALE GENOMIC DNA]</scope>
    <source>
        <strain evidence="2">LMG 29323</strain>
    </source>
</reference>
<sequence>MARVILAPEIREDFDRIFEFLFEHTPERAVERIEEIVAALDILQSSPMIGRTVENQSGMRELVISNGAHGYLALYRFMPELDAVFVVAIRSQRELRYRRESNDPDA</sequence>
<name>A0A158CXJ0_9BURK</name>
<dbReference type="OrthoDB" id="121597at2"/>
<accession>A0A158CXJ0</accession>
<dbReference type="EMBL" id="FCOE02000027">
    <property type="protein sequence ID" value="SAK86327.1"/>
    <property type="molecule type" value="Genomic_DNA"/>
</dbReference>
<dbReference type="STRING" id="1777141.AWB80_05909"/>
<dbReference type="Gene3D" id="3.30.2310.20">
    <property type="entry name" value="RelE-like"/>
    <property type="match status" value="1"/>
</dbReference>
<keyword evidence="1" id="KW-1277">Toxin-antitoxin system</keyword>
<comment type="caution">
    <text evidence="2">The sequence shown here is derived from an EMBL/GenBank/DDBJ whole genome shotgun (WGS) entry which is preliminary data.</text>
</comment>
<evidence type="ECO:0000313" key="2">
    <source>
        <dbReference type="EMBL" id="SAK86327.1"/>
    </source>
</evidence>
<dbReference type="InterPro" id="IPR035093">
    <property type="entry name" value="RelE/ParE_toxin_dom_sf"/>
</dbReference>
<dbReference type="RefSeq" id="WP_061178257.1">
    <property type="nucleotide sequence ID" value="NZ_FCOE02000027.1"/>
</dbReference>
<dbReference type="AlphaFoldDB" id="A0A158CXJ0"/>
<evidence type="ECO:0000313" key="3">
    <source>
        <dbReference type="Proteomes" id="UP000054911"/>
    </source>
</evidence>
<dbReference type="Pfam" id="PF05016">
    <property type="entry name" value="ParE_toxin"/>
    <property type="match status" value="1"/>
</dbReference>
<dbReference type="Proteomes" id="UP000054911">
    <property type="component" value="Unassembled WGS sequence"/>
</dbReference>
<gene>
    <name evidence="2" type="primary">relE3</name>
    <name evidence="2" type="ORF">AWB80_05909</name>
</gene>
<proteinExistence type="predicted"/>
<protein>
    <submittedName>
        <fullName evidence="2">Toxin RelE3</fullName>
    </submittedName>
</protein>
<keyword evidence="3" id="KW-1185">Reference proteome</keyword>
<evidence type="ECO:0000256" key="1">
    <source>
        <dbReference type="ARBA" id="ARBA00022649"/>
    </source>
</evidence>
<dbReference type="InterPro" id="IPR007712">
    <property type="entry name" value="RelE/ParE_toxin"/>
</dbReference>